<proteinExistence type="predicted"/>
<evidence type="ECO:0000313" key="3">
    <source>
        <dbReference type="Proteomes" id="UP000184096"/>
    </source>
</evidence>
<reference evidence="3" key="1">
    <citation type="submission" date="2016-11" db="EMBL/GenBank/DDBJ databases">
        <authorList>
            <person name="Varghese N."/>
            <person name="Submissions S."/>
        </authorList>
    </citation>
    <scope>NUCLEOTIDE SEQUENCE [LARGE SCALE GENOMIC DNA]</scope>
    <source>
        <strain evidence="3">GAS401</strain>
    </source>
</reference>
<protein>
    <submittedName>
        <fullName evidence="2">Uncharacterized protein</fullName>
    </submittedName>
</protein>
<evidence type="ECO:0000313" key="2">
    <source>
        <dbReference type="EMBL" id="SHN71561.1"/>
    </source>
</evidence>
<sequence length="472" mass="52643">MLRRGFPIQPGKSSARSIQKMSRREPAFLHFPPTRHRKARVGATFIFIRARQAFRRIINFNNTAINTGRDPTCRTAAGIFWKSKGKTTMDDAPTNVTGDPITCPVVLNLLAKPLFAERRSGIATKTFLPGESKRDGVPFKASPAIPYLGPPKHREPNDRQRRGAWQLQEEYLKDRLGRNKEENSRLWNTAIWIDRHYRVLMTPAKALPPLNIYVGDKISQSREGTGAPTGPDDEAPDEAANEGFEFESINVGDEGGKSGMRVMDEHGTTRRLEIKADDYSVIRLLDALNEIDDRSKIDVSGLIREAPPLLPQTDFPSSDQRAESGQIVRMLKLEMRSLWHPVIRAIAHHATMSSLGKTQGVGDGVAAAVGRQRVIEGLRVAESIRKGRGRPEFVSRRTLEPSYSVTTCLYGILRDILTHLAGETLDNRRATWPPYRDWPASSCYINGKSFLRSMPFAANDNHGAIATICDAA</sequence>
<dbReference type="Proteomes" id="UP000184096">
    <property type="component" value="Chromosome I"/>
</dbReference>
<keyword evidence="3" id="KW-1185">Reference proteome</keyword>
<accession>A0A1M7TLC7</accession>
<dbReference type="AlphaFoldDB" id="A0A1M7TLC7"/>
<organism evidence="2 3">
    <name type="scientific">Bradyrhizobium erythrophlei</name>
    <dbReference type="NCBI Taxonomy" id="1437360"/>
    <lineage>
        <taxon>Bacteria</taxon>
        <taxon>Pseudomonadati</taxon>
        <taxon>Pseudomonadota</taxon>
        <taxon>Alphaproteobacteria</taxon>
        <taxon>Hyphomicrobiales</taxon>
        <taxon>Nitrobacteraceae</taxon>
        <taxon>Bradyrhizobium</taxon>
    </lineage>
</organism>
<dbReference type="EMBL" id="LT670849">
    <property type="protein sequence ID" value="SHN71561.1"/>
    <property type="molecule type" value="Genomic_DNA"/>
</dbReference>
<feature type="compositionally biased region" description="Basic and acidic residues" evidence="1">
    <location>
        <begin position="152"/>
        <end position="161"/>
    </location>
</feature>
<feature type="region of interest" description="Disordered" evidence="1">
    <location>
        <begin position="141"/>
        <end position="163"/>
    </location>
</feature>
<gene>
    <name evidence="2" type="ORF">SAMN05444170_2059</name>
</gene>
<name>A0A1M7TLC7_9BRAD</name>
<evidence type="ECO:0000256" key="1">
    <source>
        <dbReference type="SAM" id="MobiDB-lite"/>
    </source>
</evidence>
<feature type="region of interest" description="Disordered" evidence="1">
    <location>
        <begin position="219"/>
        <end position="238"/>
    </location>
</feature>